<evidence type="ECO:0000256" key="21">
    <source>
        <dbReference type="PIRSR" id="PIRSR000006-2"/>
    </source>
</evidence>
<evidence type="ECO:0000256" key="15">
    <source>
        <dbReference type="ARBA" id="ARBA00023002"/>
    </source>
</evidence>
<proteinExistence type="inferred from homology"/>
<evidence type="ECO:0000256" key="1">
    <source>
        <dbReference type="ARBA" id="ARBA00004533"/>
    </source>
</evidence>
<comment type="caution">
    <text evidence="24">The sequence shown here is derived from an EMBL/GenBank/DDBJ whole genome shotgun (WGS) entry which is preliminary data.</text>
</comment>
<reference evidence="24 25" key="1">
    <citation type="journal article" date="2012" name="J. Bacteriol.">
        <title>Genome Sequence of n-Alkane-Degrading Hydrocarboniphaga effusa Strain AP103T (ATCC BAA-332T).</title>
        <authorList>
            <person name="Chang H.K."/>
            <person name="Zylstra G.J."/>
            <person name="Chae J.C."/>
        </authorList>
    </citation>
    <scope>NUCLEOTIDE SEQUENCE [LARGE SCALE GENOMIC DNA]</scope>
    <source>
        <strain evidence="24 25">AP103</strain>
    </source>
</reference>
<keyword evidence="9 22" id="KW-0812">Transmembrane</keyword>
<dbReference type="AlphaFoldDB" id="I8I476"/>
<comment type="cofactor">
    <cofactor evidence="19 21">
        <name>heme c</name>
        <dbReference type="ChEBI" id="CHEBI:61717"/>
    </cofactor>
    <text evidence="19 21">Binds 2 heme C groups per subunit.</text>
</comment>
<dbReference type="OrthoDB" id="9811281at2"/>
<dbReference type="InterPro" id="IPR008168">
    <property type="entry name" value="Cyt_C_IC"/>
</dbReference>
<keyword evidence="11" id="KW-0677">Repeat</keyword>
<evidence type="ECO:0000256" key="6">
    <source>
        <dbReference type="ARBA" id="ARBA00022519"/>
    </source>
</evidence>
<dbReference type="SUPFAM" id="SSF46626">
    <property type="entry name" value="Cytochrome c"/>
    <property type="match status" value="2"/>
</dbReference>
<keyword evidence="25" id="KW-1185">Reference proteome</keyword>
<evidence type="ECO:0000256" key="11">
    <source>
        <dbReference type="ARBA" id="ARBA00022737"/>
    </source>
</evidence>
<comment type="subcellular location">
    <subcellularLocation>
        <location evidence="1 19">Cell inner membrane</location>
    </subcellularLocation>
</comment>
<evidence type="ECO:0000256" key="7">
    <source>
        <dbReference type="ARBA" id="ARBA00022617"/>
    </source>
</evidence>
<dbReference type="InterPro" id="IPR038414">
    <property type="entry name" value="CcoP_N_sf"/>
</dbReference>
<evidence type="ECO:0000256" key="10">
    <source>
        <dbReference type="ARBA" id="ARBA00022723"/>
    </source>
</evidence>
<dbReference type="Gene3D" id="1.10.760.10">
    <property type="entry name" value="Cytochrome c-like domain"/>
    <property type="match status" value="2"/>
</dbReference>
<dbReference type="STRING" id="1172194.WQQ_10930"/>
<feature type="binding site" description="covalent" evidence="21">
    <location>
        <position position="140"/>
    </location>
    <ligand>
        <name>heme c</name>
        <dbReference type="ChEBI" id="CHEBI:61717"/>
        <label>1</label>
    </ligand>
</feature>
<keyword evidence="4 19" id="KW-0813">Transport</keyword>
<accession>I8I476</accession>
<dbReference type="Gene3D" id="6.10.280.130">
    <property type="match status" value="1"/>
</dbReference>
<dbReference type="InterPro" id="IPR036909">
    <property type="entry name" value="Cyt_c-like_dom_sf"/>
</dbReference>
<keyword evidence="10 19" id="KW-0479">Metal-binding</keyword>
<evidence type="ECO:0000256" key="12">
    <source>
        <dbReference type="ARBA" id="ARBA00022781"/>
    </source>
</evidence>
<keyword evidence="6 19" id="KW-0997">Cell inner membrane</keyword>
<feature type="binding site" description="axial binding residue" evidence="20">
    <location>
        <position position="230"/>
    </location>
    <ligand>
        <name>heme c</name>
        <dbReference type="ChEBI" id="CHEBI:61717"/>
        <label>2</label>
    </ligand>
    <ligandPart>
        <name>Fe</name>
        <dbReference type="ChEBI" id="CHEBI:18248"/>
    </ligandPart>
</feature>
<keyword evidence="18 19" id="KW-0472">Membrane</keyword>
<comment type="similarity">
    <text evidence="3 19">Belongs to the CcoP / FixP family.</text>
</comment>
<evidence type="ECO:0000256" key="18">
    <source>
        <dbReference type="ARBA" id="ARBA00023136"/>
    </source>
</evidence>
<dbReference type="Proteomes" id="UP000003704">
    <property type="component" value="Unassembled WGS sequence"/>
</dbReference>
<keyword evidence="16 19" id="KW-0408">Iron</keyword>
<feature type="binding site" description="axial binding residue" evidence="20">
    <location>
        <position position="144"/>
    </location>
    <ligand>
        <name>heme c</name>
        <dbReference type="ChEBI" id="CHEBI:61717"/>
        <label>1</label>
    </ligand>
    <ligandPart>
        <name>Fe</name>
        <dbReference type="ChEBI" id="CHEBI:18248"/>
    </ligandPart>
</feature>
<evidence type="ECO:0000256" key="16">
    <source>
        <dbReference type="ARBA" id="ARBA00023004"/>
    </source>
</evidence>
<feature type="binding site" description="covalent" evidence="21">
    <location>
        <position position="226"/>
    </location>
    <ligand>
        <name>heme c</name>
        <dbReference type="ChEBI" id="CHEBI:61717"/>
        <label>2</label>
    </ligand>
</feature>
<dbReference type="GO" id="GO:0005506">
    <property type="term" value="F:iron ion binding"/>
    <property type="evidence" value="ECO:0007669"/>
    <property type="project" value="InterPro"/>
</dbReference>
<dbReference type="InterPro" id="IPR004678">
    <property type="entry name" value="Cyt_c_oxidase_cbb3_su3"/>
</dbReference>
<evidence type="ECO:0000256" key="5">
    <source>
        <dbReference type="ARBA" id="ARBA00022475"/>
    </source>
</evidence>
<keyword evidence="13 19" id="KW-0249">Electron transport</keyword>
<keyword evidence="12 19" id="KW-0375">Hydrogen ion transport</keyword>
<dbReference type="EMBL" id="AKGD01000001">
    <property type="protein sequence ID" value="EIT70956.1"/>
    <property type="molecule type" value="Genomic_DNA"/>
</dbReference>
<dbReference type="PROSITE" id="PS51007">
    <property type="entry name" value="CYTC"/>
    <property type="match status" value="1"/>
</dbReference>
<comment type="function">
    <text evidence="19">C-type cytochrome. Part of the cbb3-type cytochrome c oxidase complex.</text>
</comment>
<evidence type="ECO:0000256" key="13">
    <source>
        <dbReference type="ARBA" id="ARBA00022982"/>
    </source>
</evidence>
<dbReference type="GO" id="GO:0020037">
    <property type="term" value="F:heme binding"/>
    <property type="evidence" value="ECO:0007669"/>
    <property type="project" value="InterPro"/>
</dbReference>
<evidence type="ECO:0000256" key="4">
    <source>
        <dbReference type="ARBA" id="ARBA00022448"/>
    </source>
</evidence>
<dbReference type="PRINTS" id="PR00605">
    <property type="entry name" value="CYTCHROMECIC"/>
</dbReference>
<organism evidence="24 25">
    <name type="scientific">Hydrocarboniphaga effusa AP103</name>
    <dbReference type="NCBI Taxonomy" id="1172194"/>
    <lineage>
        <taxon>Bacteria</taxon>
        <taxon>Pseudomonadati</taxon>
        <taxon>Pseudomonadota</taxon>
        <taxon>Gammaproteobacteria</taxon>
        <taxon>Nevskiales</taxon>
        <taxon>Nevskiaceae</taxon>
        <taxon>Hydrocarboniphaga</taxon>
    </lineage>
</organism>
<keyword evidence="14 22" id="KW-1133">Transmembrane helix</keyword>
<feature type="binding site" description="covalent" evidence="21">
    <location>
        <position position="229"/>
    </location>
    <ligand>
        <name>heme c</name>
        <dbReference type="ChEBI" id="CHEBI:61717"/>
        <label>2</label>
    </ligand>
</feature>
<evidence type="ECO:0000256" key="22">
    <source>
        <dbReference type="SAM" id="Phobius"/>
    </source>
</evidence>
<dbReference type="GO" id="GO:1902600">
    <property type="term" value="P:proton transmembrane transport"/>
    <property type="evidence" value="ECO:0007669"/>
    <property type="project" value="UniProtKB-KW"/>
</dbReference>
<dbReference type="GO" id="GO:0005886">
    <property type="term" value="C:plasma membrane"/>
    <property type="evidence" value="ECO:0007669"/>
    <property type="project" value="UniProtKB-SubCell"/>
</dbReference>
<dbReference type="UniPathway" id="UPA00705"/>
<evidence type="ECO:0000256" key="19">
    <source>
        <dbReference type="PIRNR" id="PIRNR000006"/>
    </source>
</evidence>
<dbReference type="PANTHER" id="PTHR33751:SF1">
    <property type="entry name" value="CBB3-TYPE CYTOCHROME C OXIDASE SUBUNIT FIXP"/>
    <property type="match status" value="1"/>
</dbReference>
<evidence type="ECO:0000256" key="2">
    <source>
        <dbReference type="ARBA" id="ARBA00004673"/>
    </source>
</evidence>
<evidence type="ECO:0000256" key="9">
    <source>
        <dbReference type="ARBA" id="ARBA00022692"/>
    </source>
</evidence>
<sequence length="303" mass="32949">MSQTWHLIVVALVLFNIAACIALLIWTSRRRADEPAEGAETGHVWDGDLREYNNPLPRWWLNLFVLSVIFSIGYLVLYPGLGNLPGRLGWTSSAQADSALAEVEARRAAIFATFKDRSVESLQADAGAVQQGAKLFESNCAGCHGTDARGAKGFPNLRDRDWLYGGSAEQVLASITNGRNGQMPSFYSSLEEGEVRSLVAFVRGWHRGGIDSVEEAAGRRKFGITCAACHGADGKGNTMLGAPNLSDNTWLHGSSEDDVKQTILFGRNSQMPAFGGTLDETQRRLLAAYVLSLSQSRQESDPQ</sequence>
<comment type="pathway">
    <text evidence="2 19">Energy metabolism; oxidative phosphorylation.</text>
</comment>
<dbReference type="GO" id="GO:0009055">
    <property type="term" value="F:electron transfer activity"/>
    <property type="evidence" value="ECO:0007669"/>
    <property type="project" value="InterPro"/>
</dbReference>
<keyword evidence="7 19" id="KW-0349">Heme</keyword>
<dbReference type="PANTHER" id="PTHR33751">
    <property type="entry name" value="CBB3-TYPE CYTOCHROME C OXIDASE SUBUNIT FIXP"/>
    <property type="match status" value="1"/>
</dbReference>
<evidence type="ECO:0000256" key="3">
    <source>
        <dbReference type="ARBA" id="ARBA00006113"/>
    </source>
</evidence>
<feature type="domain" description="Cytochrome c" evidence="23">
    <location>
        <begin position="127"/>
        <end position="294"/>
    </location>
</feature>
<gene>
    <name evidence="24" type="ORF">WQQ_10930</name>
</gene>
<dbReference type="InterPro" id="IPR032858">
    <property type="entry name" value="CcoP_N"/>
</dbReference>
<dbReference type="GO" id="GO:0006119">
    <property type="term" value="P:oxidative phosphorylation"/>
    <property type="evidence" value="ECO:0007669"/>
    <property type="project" value="UniProtKB-UniPathway"/>
</dbReference>
<dbReference type="Pfam" id="PF14715">
    <property type="entry name" value="FixP_N"/>
    <property type="match status" value="1"/>
</dbReference>
<feature type="binding site" description="axial binding residue" evidence="20">
    <location>
        <position position="183"/>
    </location>
    <ligand>
        <name>heme c</name>
        <dbReference type="ChEBI" id="CHEBI:61717"/>
        <label>2</label>
    </ligand>
    <ligandPart>
        <name>Fe</name>
        <dbReference type="ChEBI" id="CHEBI:18248"/>
    </ligandPart>
</feature>
<evidence type="ECO:0000256" key="14">
    <source>
        <dbReference type="ARBA" id="ARBA00022989"/>
    </source>
</evidence>
<dbReference type="RefSeq" id="WP_007184048.1">
    <property type="nucleotide sequence ID" value="NZ_AKGD01000001.1"/>
</dbReference>
<dbReference type="NCBIfam" id="TIGR00782">
    <property type="entry name" value="ccoP"/>
    <property type="match status" value="1"/>
</dbReference>
<evidence type="ECO:0000256" key="8">
    <source>
        <dbReference type="ARBA" id="ARBA00022660"/>
    </source>
</evidence>
<comment type="subunit">
    <text evidence="19">Component of the cbb3-type cytochrome c oxidase.</text>
</comment>
<dbReference type="PATRIC" id="fig|1172194.4.peg.1048"/>
<dbReference type="InterPro" id="IPR050597">
    <property type="entry name" value="Cytochrome_c_Oxidase_Subunit"/>
</dbReference>
<keyword evidence="17 19" id="KW-0406">Ion transport</keyword>
<keyword evidence="8 19" id="KW-0679">Respiratory chain</keyword>
<dbReference type="PIRSF" id="PIRSF000006">
    <property type="entry name" value="Cbb3-Cox_fixP"/>
    <property type="match status" value="1"/>
</dbReference>
<evidence type="ECO:0000259" key="23">
    <source>
        <dbReference type="PROSITE" id="PS51007"/>
    </source>
</evidence>
<evidence type="ECO:0000313" key="25">
    <source>
        <dbReference type="Proteomes" id="UP000003704"/>
    </source>
</evidence>
<feature type="binding site" description="covalent" evidence="21">
    <location>
        <position position="143"/>
    </location>
    <ligand>
        <name>heme c</name>
        <dbReference type="ChEBI" id="CHEBI:61717"/>
        <label>1</label>
    </ligand>
</feature>
<evidence type="ECO:0000313" key="24">
    <source>
        <dbReference type="EMBL" id="EIT70956.1"/>
    </source>
</evidence>
<dbReference type="Pfam" id="PF13442">
    <property type="entry name" value="Cytochrome_CBB3"/>
    <property type="match status" value="2"/>
</dbReference>
<keyword evidence="15 19" id="KW-0560">Oxidoreductase</keyword>
<feature type="transmembrane region" description="Helical" evidence="22">
    <location>
        <begin position="7"/>
        <end position="26"/>
    </location>
</feature>
<dbReference type="InterPro" id="IPR009056">
    <property type="entry name" value="Cyt_c-like_dom"/>
</dbReference>
<name>I8I476_9GAMM</name>
<protein>
    <recommendedName>
        <fullName evidence="19">Cbb3-type cytochrome c oxidase subunit</fullName>
    </recommendedName>
</protein>
<feature type="binding site" description="axial binding residue" evidence="20">
    <location>
        <position position="271"/>
    </location>
    <ligand>
        <name>heme c</name>
        <dbReference type="ChEBI" id="CHEBI:61717"/>
        <label>1</label>
    </ligand>
    <ligandPart>
        <name>Fe</name>
        <dbReference type="ChEBI" id="CHEBI:18248"/>
    </ligandPart>
</feature>
<dbReference type="GO" id="GO:0016491">
    <property type="term" value="F:oxidoreductase activity"/>
    <property type="evidence" value="ECO:0007669"/>
    <property type="project" value="UniProtKB-KW"/>
</dbReference>
<evidence type="ECO:0000256" key="20">
    <source>
        <dbReference type="PIRSR" id="PIRSR000006-1"/>
    </source>
</evidence>
<evidence type="ECO:0000256" key="17">
    <source>
        <dbReference type="ARBA" id="ARBA00023065"/>
    </source>
</evidence>
<keyword evidence="5 19" id="KW-1003">Cell membrane</keyword>
<feature type="transmembrane region" description="Helical" evidence="22">
    <location>
        <begin position="59"/>
        <end position="78"/>
    </location>
</feature>